<dbReference type="RefSeq" id="WP_053821522.1">
    <property type="nucleotide sequence ID" value="NZ_BAAAEB010000011.1"/>
</dbReference>
<evidence type="ECO:0000313" key="4">
    <source>
        <dbReference type="Proteomes" id="UP000542973"/>
    </source>
</evidence>
<feature type="chain" id="PRO_5032704464" description="Lipoprotein" evidence="2">
    <location>
        <begin position="21"/>
        <end position="135"/>
    </location>
</feature>
<evidence type="ECO:0000313" key="3">
    <source>
        <dbReference type="EMBL" id="NNH12506.1"/>
    </source>
</evidence>
<accession>A0A849BDR4</accession>
<feature type="signal peptide" evidence="2">
    <location>
        <begin position="1"/>
        <end position="20"/>
    </location>
</feature>
<evidence type="ECO:0000256" key="2">
    <source>
        <dbReference type="SAM" id="SignalP"/>
    </source>
</evidence>
<comment type="caution">
    <text evidence="3">The sequence shown here is derived from an EMBL/GenBank/DDBJ whole genome shotgun (WGS) entry which is preliminary data.</text>
</comment>
<organism evidence="3 4">
    <name type="scientific">Cupriavidus gilardii</name>
    <dbReference type="NCBI Taxonomy" id="82541"/>
    <lineage>
        <taxon>Bacteria</taxon>
        <taxon>Pseudomonadati</taxon>
        <taxon>Pseudomonadota</taxon>
        <taxon>Betaproteobacteria</taxon>
        <taxon>Burkholderiales</taxon>
        <taxon>Burkholderiaceae</taxon>
        <taxon>Cupriavidus</taxon>
    </lineage>
</organism>
<feature type="region of interest" description="Disordered" evidence="1">
    <location>
        <begin position="30"/>
        <end position="64"/>
    </location>
</feature>
<sequence length="135" mass="14588">MPAIPSSIRVALLAAPLMLAAGCAANLPRDVNGSPPTARLAPDSGSRAPAAPLSPEERKRLDALNKQVLREQEAAIARDQQAQAWARASTYAYPAYPLSSWSLYYGGWGRGRWGGGVSIGAPGYWGWGGYPYWWW</sequence>
<dbReference type="AlphaFoldDB" id="A0A849BDR4"/>
<dbReference type="Proteomes" id="UP000542973">
    <property type="component" value="Unassembled WGS sequence"/>
</dbReference>
<reference evidence="3 4" key="1">
    <citation type="submission" date="2020-05" db="EMBL/GenBank/DDBJ databases">
        <title>MicrobeNet Type strains.</title>
        <authorList>
            <person name="Nicholson A.C."/>
        </authorList>
    </citation>
    <scope>NUCLEOTIDE SEQUENCE [LARGE SCALE GENOMIC DNA]</scope>
    <source>
        <strain evidence="3 4">ATCC 700815</strain>
    </source>
</reference>
<dbReference type="EMBL" id="JABEMD010000029">
    <property type="protein sequence ID" value="NNH12506.1"/>
    <property type="molecule type" value="Genomic_DNA"/>
</dbReference>
<proteinExistence type="predicted"/>
<name>A0A849BDR4_9BURK</name>
<evidence type="ECO:0000256" key="1">
    <source>
        <dbReference type="SAM" id="MobiDB-lite"/>
    </source>
</evidence>
<feature type="compositionally biased region" description="Basic and acidic residues" evidence="1">
    <location>
        <begin position="55"/>
        <end position="64"/>
    </location>
</feature>
<protein>
    <recommendedName>
        <fullName evidence="5">Lipoprotein</fullName>
    </recommendedName>
</protein>
<keyword evidence="2" id="KW-0732">Signal</keyword>
<evidence type="ECO:0008006" key="5">
    <source>
        <dbReference type="Google" id="ProtNLM"/>
    </source>
</evidence>
<gene>
    <name evidence="3" type="ORF">HLB16_16665</name>
</gene>